<dbReference type="InterPro" id="IPR001054">
    <property type="entry name" value="A/G_cyclase"/>
</dbReference>
<feature type="region of interest" description="Disordered" evidence="6">
    <location>
        <begin position="1822"/>
        <end position="1860"/>
    </location>
</feature>
<feature type="region of interest" description="Disordered" evidence="6">
    <location>
        <begin position="2013"/>
        <end position="2032"/>
    </location>
</feature>
<evidence type="ECO:0000313" key="10">
    <source>
        <dbReference type="EMBL" id="EDQ89284.1"/>
    </source>
</evidence>
<dbReference type="InterPro" id="IPR027417">
    <property type="entry name" value="P-loop_NTPase"/>
</dbReference>
<dbReference type="InParanoid" id="A9UZS5"/>
<dbReference type="PROSITE" id="PS50125">
    <property type="entry name" value="GUANYLATE_CYCLASE_2"/>
    <property type="match status" value="2"/>
</dbReference>
<proteinExistence type="inferred from homology"/>
<dbReference type="GO" id="GO:0016020">
    <property type="term" value="C:membrane"/>
    <property type="evidence" value="ECO:0007669"/>
    <property type="project" value="UniProtKB-SubCell"/>
</dbReference>
<feature type="domain" description="Guanylate cyclase" evidence="9">
    <location>
        <begin position="2178"/>
        <end position="2355"/>
    </location>
</feature>
<keyword evidence="7" id="KW-0732">Signal</keyword>
<feature type="region of interest" description="Disordered" evidence="6">
    <location>
        <begin position="3143"/>
        <end position="3230"/>
    </location>
</feature>
<evidence type="ECO:0000256" key="2">
    <source>
        <dbReference type="ARBA" id="ARBA00008171"/>
    </source>
</evidence>
<feature type="signal peptide" evidence="7">
    <location>
        <begin position="1"/>
        <end position="27"/>
    </location>
</feature>
<dbReference type="GeneID" id="5891169"/>
<feature type="compositionally biased region" description="Polar residues" evidence="6">
    <location>
        <begin position="1887"/>
        <end position="1897"/>
    </location>
</feature>
<feature type="region of interest" description="Disordered" evidence="6">
    <location>
        <begin position="1961"/>
        <end position="1997"/>
    </location>
</feature>
<evidence type="ECO:0000256" key="3">
    <source>
        <dbReference type="ARBA" id="ARBA00022741"/>
    </source>
</evidence>
<feature type="domain" description="Guanylate cyclase" evidence="9">
    <location>
        <begin position="2469"/>
        <end position="2581"/>
    </location>
</feature>
<dbReference type="SUPFAM" id="SSF55073">
    <property type="entry name" value="Nucleotide cyclase"/>
    <property type="match status" value="2"/>
</dbReference>
<feature type="compositionally biased region" description="Low complexity" evidence="6">
    <location>
        <begin position="1511"/>
        <end position="1521"/>
    </location>
</feature>
<keyword evidence="4 5" id="KW-0067">ATP-binding</keyword>
<feature type="compositionally biased region" description="Low complexity" evidence="6">
    <location>
        <begin position="1463"/>
        <end position="1474"/>
    </location>
</feature>
<dbReference type="GO" id="GO:0005524">
    <property type="term" value="F:ATP binding"/>
    <property type="evidence" value="ECO:0007669"/>
    <property type="project" value="UniProtKB-UniRule"/>
</dbReference>
<dbReference type="InterPro" id="IPR029787">
    <property type="entry name" value="Nucleotide_cyclase"/>
</dbReference>
<feature type="region of interest" description="Disordered" evidence="6">
    <location>
        <begin position="1873"/>
        <end position="1939"/>
    </location>
</feature>
<organism evidence="10 11">
    <name type="scientific">Monosiga brevicollis</name>
    <name type="common">Choanoflagellate</name>
    <dbReference type="NCBI Taxonomy" id="81824"/>
    <lineage>
        <taxon>Eukaryota</taxon>
        <taxon>Choanoflagellata</taxon>
        <taxon>Craspedida</taxon>
        <taxon>Salpingoecidae</taxon>
        <taxon>Monosiga</taxon>
    </lineage>
</organism>
<feature type="compositionally biased region" description="Polar residues" evidence="6">
    <location>
        <begin position="2013"/>
        <end position="2027"/>
    </location>
</feature>
<evidence type="ECO:0000256" key="7">
    <source>
        <dbReference type="SAM" id="SignalP"/>
    </source>
</evidence>
<feature type="compositionally biased region" description="Basic residues" evidence="6">
    <location>
        <begin position="2074"/>
        <end position="2083"/>
    </location>
</feature>
<feature type="compositionally biased region" description="Low complexity" evidence="6">
    <location>
        <begin position="1484"/>
        <end position="1494"/>
    </location>
</feature>
<evidence type="ECO:0000259" key="8">
    <source>
        <dbReference type="PROSITE" id="PS50011"/>
    </source>
</evidence>
<dbReference type="GO" id="GO:0004016">
    <property type="term" value="F:adenylate cyclase activity"/>
    <property type="evidence" value="ECO:0000318"/>
    <property type="project" value="GO_Central"/>
</dbReference>
<dbReference type="CDD" id="cd07302">
    <property type="entry name" value="CHD"/>
    <property type="match status" value="2"/>
</dbReference>
<evidence type="ECO:0000256" key="4">
    <source>
        <dbReference type="ARBA" id="ARBA00022840"/>
    </source>
</evidence>
<protein>
    <submittedName>
        <fullName evidence="10">Uncharacterized protein</fullName>
    </submittedName>
</protein>
<evidence type="ECO:0000259" key="9">
    <source>
        <dbReference type="PROSITE" id="PS50125"/>
    </source>
</evidence>
<feature type="binding site" evidence="5">
    <location>
        <position position="1235"/>
    </location>
    <ligand>
        <name>ATP</name>
        <dbReference type="ChEBI" id="CHEBI:30616"/>
    </ligand>
</feature>
<dbReference type="PROSITE" id="PS00109">
    <property type="entry name" value="PROTEIN_KINASE_TYR"/>
    <property type="match status" value="1"/>
</dbReference>
<dbReference type="eggNOG" id="KOG4257">
    <property type="taxonomic scope" value="Eukaryota"/>
</dbReference>
<accession>A9UZS5</accession>
<dbReference type="KEGG" id="mbr:MONBRDRAFT_8342"/>
<feature type="region of interest" description="Disordered" evidence="6">
    <location>
        <begin position="2117"/>
        <end position="2140"/>
    </location>
</feature>
<feature type="compositionally biased region" description="Polar residues" evidence="6">
    <location>
        <begin position="2130"/>
        <end position="2140"/>
    </location>
</feature>
<dbReference type="GO" id="GO:0009190">
    <property type="term" value="P:cyclic nucleotide biosynthetic process"/>
    <property type="evidence" value="ECO:0007669"/>
    <property type="project" value="InterPro"/>
</dbReference>
<feature type="compositionally biased region" description="Basic residues" evidence="6">
    <location>
        <begin position="1788"/>
        <end position="1797"/>
    </location>
</feature>
<dbReference type="Proteomes" id="UP000001357">
    <property type="component" value="Unassembled WGS sequence"/>
</dbReference>
<keyword evidence="3 5" id="KW-0547">Nucleotide-binding</keyword>
<dbReference type="InterPro" id="IPR011009">
    <property type="entry name" value="Kinase-like_dom_sf"/>
</dbReference>
<dbReference type="Gene3D" id="1.10.510.10">
    <property type="entry name" value="Transferase(Phosphotransferase) domain 1"/>
    <property type="match status" value="1"/>
</dbReference>
<name>A9UZS5_MONBE</name>
<feature type="compositionally biased region" description="Low complexity" evidence="6">
    <location>
        <begin position="1755"/>
        <end position="1769"/>
    </location>
</feature>
<dbReference type="SUPFAM" id="SSF52540">
    <property type="entry name" value="P-loop containing nucleoside triphosphate hydrolases"/>
    <property type="match status" value="1"/>
</dbReference>
<dbReference type="PANTHER" id="PTHR16305:SF28">
    <property type="entry name" value="GUANYLATE CYCLASE DOMAIN-CONTAINING PROTEIN"/>
    <property type="match status" value="1"/>
</dbReference>
<dbReference type="Pfam" id="PF00211">
    <property type="entry name" value="Guanylate_cyc"/>
    <property type="match status" value="1"/>
</dbReference>
<comment type="subcellular location">
    <subcellularLocation>
        <location evidence="1">Membrane</location>
        <topology evidence="1">Single-pass membrane protein</topology>
    </subcellularLocation>
</comment>
<feature type="compositionally biased region" description="Acidic residues" evidence="6">
    <location>
        <begin position="1876"/>
        <end position="1886"/>
    </location>
</feature>
<evidence type="ECO:0000256" key="6">
    <source>
        <dbReference type="SAM" id="MobiDB-lite"/>
    </source>
</evidence>
<dbReference type="PRINTS" id="PR00109">
    <property type="entry name" value="TYRKINASE"/>
</dbReference>
<dbReference type="SUPFAM" id="SSF56112">
    <property type="entry name" value="Protein kinase-like (PK-like)"/>
    <property type="match status" value="1"/>
</dbReference>
<dbReference type="GO" id="GO:0005737">
    <property type="term" value="C:cytoplasm"/>
    <property type="evidence" value="ECO:0000318"/>
    <property type="project" value="GO_Central"/>
</dbReference>
<feature type="region of interest" description="Disordered" evidence="6">
    <location>
        <begin position="2069"/>
        <end position="2101"/>
    </location>
</feature>
<dbReference type="EMBL" id="CH991551">
    <property type="protein sequence ID" value="EDQ89284.1"/>
    <property type="molecule type" value="Genomic_DNA"/>
</dbReference>
<dbReference type="InterPro" id="IPR008266">
    <property type="entry name" value="Tyr_kinase_AS"/>
</dbReference>
<feature type="compositionally biased region" description="Low complexity" evidence="6">
    <location>
        <begin position="3186"/>
        <end position="3196"/>
    </location>
</feature>
<feature type="region of interest" description="Disordered" evidence="6">
    <location>
        <begin position="1733"/>
        <end position="1807"/>
    </location>
</feature>
<feature type="chain" id="PRO_5002742499" evidence="7">
    <location>
        <begin position="28"/>
        <end position="3354"/>
    </location>
</feature>
<evidence type="ECO:0000256" key="5">
    <source>
        <dbReference type="PROSITE-ProRule" id="PRU10141"/>
    </source>
</evidence>
<dbReference type="GO" id="GO:0004672">
    <property type="term" value="F:protein kinase activity"/>
    <property type="evidence" value="ECO:0007669"/>
    <property type="project" value="InterPro"/>
</dbReference>
<evidence type="ECO:0000256" key="1">
    <source>
        <dbReference type="ARBA" id="ARBA00004167"/>
    </source>
</evidence>
<feature type="region of interest" description="Disordered" evidence="6">
    <location>
        <begin position="1454"/>
        <end position="1525"/>
    </location>
</feature>
<feature type="compositionally biased region" description="Low complexity" evidence="6">
    <location>
        <begin position="1967"/>
        <end position="1979"/>
    </location>
</feature>
<feature type="region of interest" description="Disordered" evidence="6">
    <location>
        <begin position="3291"/>
        <end position="3312"/>
    </location>
</feature>
<dbReference type="GO" id="GO:0035556">
    <property type="term" value="P:intracellular signal transduction"/>
    <property type="evidence" value="ECO:0007669"/>
    <property type="project" value="InterPro"/>
</dbReference>
<feature type="compositionally biased region" description="Basic and acidic residues" evidence="6">
    <location>
        <begin position="2084"/>
        <end position="2096"/>
    </location>
</feature>
<dbReference type="PROSITE" id="PS00107">
    <property type="entry name" value="PROTEIN_KINASE_ATP"/>
    <property type="match status" value="1"/>
</dbReference>
<evidence type="ECO:0000313" key="11">
    <source>
        <dbReference type="Proteomes" id="UP000001357"/>
    </source>
</evidence>
<comment type="similarity">
    <text evidence="2">Belongs to the protein kinase superfamily. TKL Ser/Thr protein kinase family. ROCO subfamily.</text>
</comment>
<dbReference type="InterPro" id="IPR017441">
    <property type="entry name" value="Protein_kinase_ATP_BS"/>
</dbReference>
<keyword evidence="11" id="KW-1185">Reference proteome</keyword>
<dbReference type="RefSeq" id="XP_001745860.1">
    <property type="nucleotide sequence ID" value="XM_001745808.1"/>
</dbReference>
<dbReference type="PANTHER" id="PTHR16305">
    <property type="entry name" value="TESTICULAR SOLUBLE ADENYLYL CYCLASE"/>
    <property type="match status" value="1"/>
</dbReference>
<dbReference type="InterPro" id="IPR000719">
    <property type="entry name" value="Prot_kinase_dom"/>
</dbReference>
<dbReference type="InterPro" id="IPR001245">
    <property type="entry name" value="Ser-Thr/Tyr_kinase_cat_dom"/>
</dbReference>
<dbReference type="STRING" id="81824.A9UZS5"/>
<dbReference type="Pfam" id="PF07714">
    <property type="entry name" value="PK_Tyr_Ser-Thr"/>
    <property type="match status" value="1"/>
</dbReference>
<feature type="compositionally biased region" description="Basic and acidic residues" evidence="6">
    <location>
        <begin position="1733"/>
        <end position="1754"/>
    </location>
</feature>
<reference evidence="10 11" key="1">
    <citation type="journal article" date="2008" name="Nature">
        <title>The genome of the choanoflagellate Monosiga brevicollis and the origin of metazoans.</title>
        <authorList>
            <consortium name="JGI Sequencing"/>
            <person name="King N."/>
            <person name="Westbrook M.J."/>
            <person name="Young S.L."/>
            <person name="Kuo A."/>
            <person name="Abedin M."/>
            <person name="Chapman J."/>
            <person name="Fairclough S."/>
            <person name="Hellsten U."/>
            <person name="Isogai Y."/>
            <person name="Letunic I."/>
            <person name="Marr M."/>
            <person name="Pincus D."/>
            <person name="Putnam N."/>
            <person name="Rokas A."/>
            <person name="Wright K.J."/>
            <person name="Zuzow R."/>
            <person name="Dirks W."/>
            <person name="Good M."/>
            <person name="Goodstein D."/>
            <person name="Lemons D."/>
            <person name="Li W."/>
            <person name="Lyons J.B."/>
            <person name="Morris A."/>
            <person name="Nichols S."/>
            <person name="Richter D.J."/>
            <person name="Salamov A."/>
            <person name="Bork P."/>
            <person name="Lim W.A."/>
            <person name="Manning G."/>
            <person name="Miller W.T."/>
            <person name="McGinnis W."/>
            <person name="Shapiro H."/>
            <person name="Tjian R."/>
            <person name="Grigoriev I.V."/>
            <person name="Rokhsar D."/>
        </authorList>
    </citation>
    <scope>NUCLEOTIDE SEQUENCE [LARGE SCALE GENOMIC DNA]</scope>
    <source>
        <strain evidence="11">MX1 / ATCC 50154</strain>
    </source>
</reference>
<dbReference type="Gene3D" id="3.30.70.1230">
    <property type="entry name" value="Nucleotide cyclase"/>
    <property type="match status" value="2"/>
</dbReference>
<feature type="domain" description="Protein kinase" evidence="8">
    <location>
        <begin position="1200"/>
        <end position="1467"/>
    </location>
</feature>
<dbReference type="Gene3D" id="3.30.200.20">
    <property type="entry name" value="Phosphorylase Kinase, domain 1"/>
    <property type="match status" value="1"/>
</dbReference>
<dbReference type="PROSITE" id="PS50011">
    <property type="entry name" value="PROTEIN_KINASE_DOM"/>
    <property type="match status" value="1"/>
</dbReference>
<sequence>MASFDAAIRWGVVVLVLCATKFEPLIAADSDCRMYQSFNPEQQRCVCNAGFEALADNSGCRLPHLIASPGALMREPRSRVADVVLQGRDVLFSVINSTTNTLTLLSASNLAAQLTEVRQGHAQTYTQAQLDQLLAAKANENGVYSKAAIDERMDAKADASAVYSKSDVDQRLANKASAIDLTQLTSTVEVGPGHAGSSLASVTGCRYFDDSPRSADSSAVPWVFLKMTGIVAAFATDLLRYTSAANIVKNGDFVNGLDAGQYNSVESRGNMSIVDISSWSTRPDALTHALRFDPYSTTTSGFGASSEYELHFSNEGNVTTLCAGTYLLSLWAYVSPDFDGWEQLLHSRWHYPESGQKTTDAIGPQSGGWPTVRGEWQHLPFRWYLGYPMRHTRGYVLATGLDLRRLGPGVCDSATNANDILTRVDDVEARLQGQINATTTSVGSLNVRVTDLEDQLQNQLLFHEYMDTDALKDGGRSKWENISRSSSVGRITVVPLDEPTQLGTSYAYKFATSGSRAITKLEVCCVVTPGRHRQRLGLSHEHDYEVSASVWYSPDYDGSQQVLHGTFSSTHDTDGRILNVWAEGASSGYFLVSDLSLRRLGSVTATTCVRRRREEDSGARIQLETGPMTERSELTAAREEQQRLEGCHSSKPRPIAHRYNIHLSDVSFNPADAAAILYNLDCRMLTSASLYGHDIVCNWTRPAYLTQPSADSDACQWNTLLIPQPQTDVLAGLHWLHLVDGARGSLITSAAKAMITAGLPHIVVDPNVTSVAVCNFDDSLTNALPPRPCLFLNMSYEVWFACNDTTLAPNPWNDPITAWLEGPSLPTAAHPYFVENGATLLHRSNRALGASQALAPGPRRYWTTIPALTPVSPILNLHARITPNAATIAAHLQPWTLTVYELVLRQCDAQGICKPVETRVFRPTAASSDTTQIHEQSFQGLTSGTSYTATMAPSTPIIANVTAGPNDLFLVLQVETGLVKVVVPDLKSSTCYNISVHLGNSAGRSGRASSKYCTTFALSPVVQARSVLQQSLDGDWLLAFEVAINGQTTTNFDVGIAIPSSPTQARLLIPGPHNKSGFPLAKASDTNLRTALPATSSTPSIHSDTHLRASSTFFPVASTKVAGGTVESTATTSSHEHLPAWVIPVVVTLGTLVVCLALVIMALVRRLASDNEDLERLLQDSIEKGVAVWLDRFELDRSQLVLGDVLGAGAYGTVVRARAYNIHEQLPEIASVAVKLFEPERSHMAPAALAYRAEASALKAISNPGHPNVIKLLGVSSTTMPLMIVTEYAPLGDVGSYLRSSGFKVTNNDLLTWCDHLLAALRYIHERQVVHADISARNCLLMGDQRLVLADFGLSRKLDAMTNYYINEKSDFLPYRWMAPESLRDYRFSPASDIFSLGVTMYEFWTFGRLPYTGWSNDMVRLRVMEGYRLPMPKTMDPRVQQLVSLCLATDSARTVRPRRSDSQQAASDVSSTSNYARVVRRGSMSPLSSPSFSAMRNTRPRRETAMIPSTPGTPGTPGTPANLGAFADRRKQILDDAARQTADFERTLEASTKALNQIRGINDRQQRTIIAQSQDASPDTSLDGMPRTTLELNTDLARFHPETPDEAEEGPVLYRHSTDSLLHPADDPLYSRTPTFRISEASASPQDTSLNDLLNESLNDAHSSTVTTTADIAADEADFLQAAQQTLASHDPSDFGETPDLDLDLDLHNASTDTFAGAAQRDKVVIDFDALEHEPLPHQEKNGYEDLPTRVDQNRPSPRRSSSSHSNPDTGERHRASDTSSAESRRGSRQSSRRRSMTYQDSQSEYEDPVFLRKYRAPGIQGIKEESEQEASAAYYGRPRRFGSEAQTDSFDFDEDDDDYADPQLVFRARADTSVEGEDDSDVDNENNANGRATTRQPRRASLPQATSERRPSSAPGHMRRRLYSSGGHDPISPLQHPSSLFSSLSVSLDTDRETGDAFSRDVAKTTDAAAPEDATAPSGDTPPFRPRTFSQDGRDRAKAFARRYIGGSIETTFSGSDSIESSLGPNMSPLLNAREPRVFFTDSNSNTASPNNVSGNKSQIESHAAAHELTGQRKHSRRASPRRGDSLNHDDDGCSAHSGKHPITAQALLEQLESRRVRTSSEVTSSSKRGSTLSQRPLDIQSSTAASFVSRQLMKYLVSRKDDEVGESTCEAREGVVLFADASGFTRLTNALTDDKTLGSKKGAEELCRILNNFFSKLIEITDRYGGDVIKFSGDAVTVVWFVEPEDVKRNLPATTLKQIALRACACACEIHKKLNNYIAATRSGIREMRRRFRHRNHKSIDSKSQRPDYQYKLQLHMGVGVGKLVAVHVGGIFKRWEYLIGGNPMTQIGNAEPLAQPGETCLSPQVAELLSGEVEALPLSSLTATEQEMRDLTPEKLEKIGDYVILQRLLRDIRPPSTCALSQGNPSSTILSNTKMQELIRRYIPNAVHQSIQEGRAFTAEMRHVSVVFANVQGIRLDVEDQATVEKVRKLVQDMMLETQRSLYQSEGSINKVMVDDKGLSILCAMGLPPMPHADDPKRALVAALDLVENIEALGSFIRCRVGVTTGMAFCGVIGAKQRSGVLCDADTTKKCKEDYPGTFSFRPSSEALLLKGFKTPVSAYYVGFNTRDSYTEKQKNRELQDYAGRELEAKELKLRLSNLNTTKGGTMVLTGERGSGKSQLVKEIETWADKRGFNVLFIPKGSARKQIPYPFADGVHTEAPGVKVSKSEDAKAGINWLVDIFLSREDELVALPMLGHVLPNLNPELELAAQKALLELRQETGAERDDSPDSWTVPRLRRRSDVSQVDLFRRTLHKTGSDVKRNVDPESWELAARLSDHCRNERSLLDNVKPLVMVSYHRCFLKRSVAQELTLVMARDLLVRSNAAGAFQLEPLNEERRLSYAAFVLAKATSKTITDAALPPELVQLLNDRAGGNPKHIKEMIQELLKQHNVLQVMENGRIRVKGDLYKVPVPAKMRGIVRQEFDSMDEHHKVVLRVAAIFGQGFTDQMLQDALQNTAHNLSPADVEERLQELVAVRVLQQVPTTQYVFEVHPADLSDKCYTFTLRLLQEEIQALNTDTVSGAVESKIRFRMQKVAMAAKVIQRFFRATKLKLQSRKAGMGVMSFLSQYDDVQQRRKQLIHVDSDSDDETDSFHVLSHSSSYDKPAEEDGPITTLYAQHSDDGSSSPIISPPSSCDEASDDEGTESTGDKLLPVTGTITEPRSPLSAASPARIGNAALRPLQHRNIALFNASSSLSVGSSHDHDEGLAQPDLFCFMQEDQREPPVRRLVSGASAGGSMGAAAAAPSPSRSFQARIRQPDGSYRLEWVQRNTGRQLPPVQPFLRWEDCEFSSA</sequence>
<gene>
    <name evidence="10" type="ORF">MONBRDRAFT_8342</name>
</gene>
<feature type="compositionally biased region" description="Low complexity" evidence="6">
    <location>
        <begin position="3301"/>
        <end position="3310"/>
    </location>
</feature>